<dbReference type="InterPro" id="IPR013120">
    <property type="entry name" value="FAR_NAD-bd"/>
</dbReference>
<evidence type="ECO:0000256" key="2">
    <source>
        <dbReference type="ARBA" id="ARBA00022553"/>
    </source>
</evidence>
<dbReference type="AlphaFoldDB" id="A0A0B8N073"/>
<gene>
    <name evidence="4" type="ORF">TCE0_004f00259</name>
</gene>
<evidence type="ECO:0000313" key="4">
    <source>
        <dbReference type="EMBL" id="GAM33394.1"/>
    </source>
</evidence>
<dbReference type="InterPro" id="IPR036291">
    <property type="entry name" value="NAD(P)-bd_dom_sf"/>
</dbReference>
<dbReference type="Pfam" id="PF07993">
    <property type="entry name" value="NAD_binding_4"/>
    <property type="match status" value="1"/>
</dbReference>
<evidence type="ECO:0000256" key="1">
    <source>
        <dbReference type="ARBA" id="ARBA00022450"/>
    </source>
</evidence>
<organism evidence="4 5">
    <name type="scientific">Talaromyces pinophilus</name>
    <name type="common">Penicillium pinophilum</name>
    <dbReference type="NCBI Taxonomy" id="128442"/>
    <lineage>
        <taxon>Eukaryota</taxon>
        <taxon>Fungi</taxon>
        <taxon>Dikarya</taxon>
        <taxon>Ascomycota</taxon>
        <taxon>Pezizomycotina</taxon>
        <taxon>Eurotiomycetes</taxon>
        <taxon>Eurotiomycetidae</taxon>
        <taxon>Eurotiales</taxon>
        <taxon>Trichocomaceae</taxon>
        <taxon>Talaromyces</taxon>
        <taxon>Talaromyces sect. Talaromyces</taxon>
    </lineage>
</organism>
<dbReference type="PANTHER" id="PTHR43439">
    <property type="entry name" value="PHENYLACETATE-COENZYME A LIGASE"/>
    <property type="match status" value="1"/>
</dbReference>
<dbReference type="EMBL" id="DF933800">
    <property type="protein sequence ID" value="GAM33394.1"/>
    <property type="molecule type" value="Genomic_DNA"/>
</dbReference>
<keyword evidence="2" id="KW-0597">Phosphoprotein</keyword>
<sequence length="542" mass="60648">MGDLFTPHPTKPGLWKYQSRVDDLIVLSNSHKINPGLTETEIQTHPLVTTVLVVGTGRPQPAVLLELNHNLKEAFANGGIVMDEVWSLINLLNQKLPAYARIARSEILVNIPEKPFHRTAKGTVSRKSTIAEYSMEIAALYSKDTSGDGVMLPEISLDGRNFDNIIRFLRLTFISVLGIDVTDDHASLFDIGMDSARMFFHNWSSFQTYRRFTASSDQGENRASLGRLYWPRFGISEDVYSQLLLDVNVIICLAWKVDFNGSLQAFEADCIHSIRAFIDFNLQSRLNPRIVFASSTIYALSHACIQGASTVPEDIISPPSIDTGTWYGQSKEVAERILAYSAKHSGVPVSILRLGQNSSAEEESSTSSWLNQEWIPSLVHTSKTLKVVPNLKTPINWVPVDRMANIILDLTFVGKDPSKSSDDENRARQASVYNIVHPRPIPWSRFAQVLSQMLPGCKIVTLRQWIEIVKIHSESSQHKHKEALKTIPVVKLISFFEYMSMHEDSLGSRSVGIITDKAISQSTALSSIPEIGDDSLEKWVRM</sequence>
<accession>A0A0B8N073</accession>
<dbReference type="SUPFAM" id="SSF56801">
    <property type="entry name" value="Acetyl-CoA synthetase-like"/>
    <property type="match status" value="1"/>
</dbReference>
<proteinExistence type="predicted"/>
<dbReference type="PANTHER" id="PTHR43439:SF2">
    <property type="entry name" value="ENZYME, PUTATIVE (JCVI)-RELATED"/>
    <property type="match status" value="1"/>
</dbReference>
<dbReference type="Proteomes" id="UP000053095">
    <property type="component" value="Unassembled WGS sequence"/>
</dbReference>
<reference evidence="5" key="1">
    <citation type="journal article" date="2015" name="Genome Announc.">
        <title>Draft genome sequence of Talaromyces cellulolyticus strain Y-94, a source of lignocellulosic biomass-degrading enzymes.</title>
        <authorList>
            <person name="Fujii T."/>
            <person name="Koike H."/>
            <person name="Sawayama S."/>
            <person name="Yano S."/>
            <person name="Inoue H."/>
        </authorList>
    </citation>
    <scope>NUCLEOTIDE SEQUENCE [LARGE SCALE GENOMIC DNA]</scope>
    <source>
        <strain evidence="5">Y-94</strain>
    </source>
</reference>
<dbReference type="Gene3D" id="3.40.50.720">
    <property type="entry name" value="NAD(P)-binding Rossmann-like Domain"/>
    <property type="match status" value="1"/>
</dbReference>
<dbReference type="Pfam" id="PF23562">
    <property type="entry name" value="AMP-binding_C_3"/>
    <property type="match status" value="1"/>
</dbReference>
<keyword evidence="1" id="KW-0596">Phosphopantetheine</keyword>
<dbReference type="InterPro" id="IPR051414">
    <property type="entry name" value="Adenylate-forming_Reductase"/>
</dbReference>
<keyword evidence="5" id="KW-1185">Reference proteome</keyword>
<evidence type="ECO:0000313" key="5">
    <source>
        <dbReference type="Proteomes" id="UP000053095"/>
    </source>
</evidence>
<evidence type="ECO:0000259" key="3">
    <source>
        <dbReference type="Pfam" id="PF07993"/>
    </source>
</evidence>
<protein>
    <recommendedName>
        <fullName evidence="3">Thioester reductase (TE) domain-containing protein</fullName>
    </recommendedName>
</protein>
<name>A0A0B8N073_TALPI</name>
<feature type="domain" description="Thioester reductase (TE)" evidence="3">
    <location>
        <begin position="226"/>
        <end position="407"/>
    </location>
</feature>
<dbReference type="SUPFAM" id="SSF51735">
    <property type="entry name" value="NAD(P)-binding Rossmann-fold domains"/>
    <property type="match status" value="1"/>
</dbReference>